<reference evidence="2 3" key="1">
    <citation type="journal article" date="2019" name="Mol. Ecol. Resour.">
        <title>Chromosome-level genome assembly of Triplophysa tibetana, a fish adapted to the harsh high-altitude environment of the Tibetan Plateau.</title>
        <authorList>
            <person name="Yang X."/>
            <person name="Liu H."/>
            <person name="Ma Z."/>
            <person name="Zou Y."/>
            <person name="Zou M."/>
            <person name="Mao Y."/>
            <person name="Li X."/>
            <person name="Wang H."/>
            <person name="Chen T."/>
            <person name="Wang W."/>
            <person name="Yang R."/>
        </authorList>
    </citation>
    <scope>NUCLEOTIDE SEQUENCE [LARGE SCALE GENOMIC DNA]</scope>
    <source>
        <strain evidence="2">TTIB1903HZAU</strain>
        <tissue evidence="2">Muscle</tissue>
    </source>
</reference>
<proteinExistence type="predicted"/>
<accession>A0A5A9NAA0</accession>
<comment type="caution">
    <text evidence="2">The sequence shown here is derived from an EMBL/GenBank/DDBJ whole genome shotgun (WGS) entry which is preliminary data.</text>
</comment>
<protein>
    <submittedName>
        <fullName evidence="2">Uncharacterized protein</fullName>
    </submittedName>
</protein>
<feature type="region of interest" description="Disordered" evidence="1">
    <location>
        <begin position="134"/>
        <end position="167"/>
    </location>
</feature>
<dbReference type="Proteomes" id="UP000324632">
    <property type="component" value="Chromosome 21"/>
</dbReference>
<feature type="region of interest" description="Disordered" evidence="1">
    <location>
        <begin position="1"/>
        <end position="60"/>
    </location>
</feature>
<gene>
    <name evidence="2" type="ORF">E1301_Tti004729</name>
</gene>
<dbReference type="AlphaFoldDB" id="A0A5A9NAA0"/>
<evidence type="ECO:0000313" key="2">
    <source>
        <dbReference type="EMBL" id="KAA0705966.1"/>
    </source>
</evidence>
<sequence length="211" mass="22860">MESRKATSPCRASPACPQPIDSGGVEVSVSPTLGGSRFPASPLPEHQGGGRLDLLRGSMADPVGPGGQVCPRGRLWAVERNRSVTSQKVLWRSLRLTVKPDRTDPEGLKECMAMPKVGLVPHGDKVHPLAPRLPVASTAPRSPPPAYKSQSKPPIIHHHGKGGRYCPDDTRHPPYELCLCLLSISEASIQQREWKALWDGLPVLDVNDTRT</sequence>
<evidence type="ECO:0000313" key="3">
    <source>
        <dbReference type="Proteomes" id="UP000324632"/>
    </source>
</evidence>
<evidence type="ECO:0000256" key="1">
    <source>
        <dbReference type="SAM" id="MobiDB-lite"/>
    </source>
</evidence>
<dbReference type="EMBL" id="SOYY01000021">
    <property type="protein sequence ID" value="KAA0705966.1"/>
    <property type="molecule type" value="Genomic_DNA"/>
</dbReference>
<organism evidence="2 3">
    <name type="scientific">Triplophysa tibetana</name>
    <dbReference type="NCBI Taxonomy" id="1572043"/>
    <lineage>
        <taxon>Eukaryota</taxon>
        <taxon>Metazoa</taxon>
        <taxon>Chordata</taxon>
        <taxon>Craniata</taxon>
        <taxon>Vertebrata</taxon>
        <taxon>Euteleostomi</taxon>
        <taxon>Actinopterygii</taxon>
        <taxon>Neopterygii</taxon>
        <taxon>Teleostei</taxon>
        <taxon>Ostariophysi</taxon>
        <taxon>Cypriniformes</taxon>
        <taxon>Nemacheilidae</taxon>
        <taxon>Triplophysa</taxon>
    </lineage>
</organism>
<name>A0A5A9NAA0_9TELE</name>
<keyword evidence="3" id="KW-1185">Reference proteome</keyword>